<evidence type="ECO:0000256" key="6">
    <source>
        <dbReference type="ARBA" id="ARBA00015850"/>
    </source>
</evidence>
<feature type="transmembrane region" description="Helical" evidence="19">
    <location>
        <begin position="58"/>
        <end position="74"/>
    </location>
</feature>
<gene>
    <name evidence="19" type="primary">cobS</name>
    <name evidence="20" type="ORF">IU470_13945</name>
</gene>
<dbReference type="EC" id="2.7.8.26" evidence="5 19"/>
<dbReference type="EMBL" id="JADLRE010000009">
    <property type="protein sequence ID" value="MBF6226196.1"/>
    <property type="molecule type" value="Genomic_DNA"/>
</dbReference>
<evidence type="ECO:0000256" key="19">
    <source>
        <dbReference type="HAMAP-Rule" id="MF_00719"/>
    </source>
</evidence>
<feature type="transmembrane region" description="Helical" evidence="19">
    <location>
        <begin position="30"/>
        <end position="52"/>
    </location>
</feature>
<comment type="pathway">
    <text evidence="3 19">Cofactor biosynthesis; adenosylcobalamin biosynthesis; adenosylcobalamin from cob(II)yrinate a,c-diamide: step 7/7.</text>
</comment>
<accession>A0ABS0C8S6</accession>
<keyword evidence="21" id="KW-1185">Reference proteome</keyword>
<evidence type="ECO:0000256" key="1">
    <source>
        <dbReference type="ARBA" id="ARBA00001946"/>
    </source>
</evidence>
<evidence type="ECO:0000256" key="15">
    <source>
        <dbReference type="ARBA" id="ARBA00032605"/>
    </source>
</evidence>
<comment type="catalytic activity">
    <reaction evidence="17 19">
        <text>alpha-ribazole + adenosylcob(III)inamide-GDP = adenosylcob(III)alamin + GMP + H(+)</text>
        <dbReference type="Rhea" id="RHEA:16049"/>
        <dbReference type="ChEBI" id="CHEBI:10329"/>
        <dbReference type="ChEBI" id="CHEBI:15378"/>
        <dbReference type="ChEBI" id="CHEBI:18408"/>
        <dbReference type="ChEBI" id="CHEBI:58115"/>
        <dbReference type="ChEBI" id="CHEBI:60487"/>
        <dbReference type="EC" id="2.7.8.26"/>
    </reaction>
</comment>
<keyword evidence="7 19" id="KW-1003">Cell membrane</keyword>
<feature type="transmembrane region" description="Helical" evidence="19">
    <location>
        <begin position="226"/>
        <end position="248"/>
    </location>
</feature>
<feature type="transmembrane region" description="Helical" evidence="19">
    <location>
        <begin position="165"/>
        <end position="189"/>
    </location>
</feature>
<dbReference type="HAMAP" id="MF_00719">
    <property type="entry name" value="CobS"/>
    <property type="match status" value="1"/>
</dbReference>
<evidence type="ECO:0000313" key="20">
    <source>
        <dbReference type="EMBL" id="MBF6226196.1"/>
    </source>
</evidence>
<dbReference type="InterPro" id="IPR003805">
    <property type="entry name" value="CobS"/>
</dbReference>
<evidence type="ECO:0000256" key="8">
    <source>
        <dbReference type="ARBA" id="ARBA00022573"/>
    </source>
</evidence>
<name>A0ABS0C8S6_9NOCA</name>
<feature type="transmembrane region" description="Helical" evidence="19">
    <location>
        <begin position="135"/>
        <end position="153"/>
    </location>
</feature>
<dbReference type="PANTHER" id="PTHR34148">
    <property type="entry name" value="ADENOSYLCOBINAMIDE-GDP RIBAZOLETRANSFERASE"/>
    <property type="match status" value="1"/>
</dbReference>
<dbReference type="NCBIfam" id="TIGR00317">
    <property type="entry name" value="cobS"/>
    <property type="match status" value="1"/>
</dbReference>
<evidence type="ECO:0000256" key="11">
    <source>
        <dbReference type="ARBA" id="ARBA00022842"/>
    </source>
</evidence>
<evidence type="ECO:0000256" key="9">
    <source>
        <dbReference type="ARBA" id="ARBA00022679"/>
    </source>
</evidence>
<comment type="catalytic activity">
    <reaction evidence="18 19">
        <text>alpha-ribazole 5'-phosphate + adenosylcob(III)inamide-GDP = adenosylcob(III)alamin 5'-phosphate + GMP + H(+)</text>
        <dbReference type="Rhea" id="RHEA:23560"/>
        <dbReference type="ChEBI" id="CHEBI:15378"/>
        <dbReference type="ChEBI" id="CHEBI:57918"/>
        <dbReference type="ChEBI" id="CHEBI:58115"/>
        <dbReference type="ChEBI" id="CHEBI:60487"/>
        <dbReference type="ChEBI" id="CHEBI:60493"/>
        <dbReference type="EC" id="2.7.8.26"/>
    </reaction>
</comment>
<evidence type="ECO:0000256" key="14">
    <source>
        <dbReference type="ARBA" id="ARBA00025228"/>
    </source>
</evidence>
<dbReference type="Pfam" id="PF02654">
    <property type="entry name" value="CobS"/>
    <property type="match status" value="1"/>
</dbReference>
<keyword evidence="9 19" id="KW-0808">Transferase</keyword>
<sequence>MNGVRLAISWLTVLPVRGPETVDRSAARRAILLAPLVGALLGAGAAGLLWALTRVGTSASLAGLLVVGALALITRGMHLDGLADTLDGLGSYGPPERARQIMKSGGAGPFGVAGLTFTIGVQAFSFAALADSGRWLAVALAVATGRVAVILACRGIPAAPGTGFGVLVAGTQSAVAAVCWPVAAVALAVFTVPGYPWLGPLAVTLGLATSMILVRHCARRFGGVSGDVLGAAVETTVALTAAVLSLAVRTV</sequence>
<keyword evidence="13 19" id="KW-0472">Membrane</keyword>
<comment type="subcellular location">
    <subcellularLocation>
        <location evidence="2 19">Cell membrane</location>
        <topology evidence="2 19">Multi-pass membrane protein</topology>
    </subcellularLocation>
</comment>
<feature type="transmembrane region" description="Helical" evidence="19">
    <location>
        <begin position="195"/>
        <end position="214"/>
    </location>
</feature>
<keyword evidence="11 19" id="KW-0460">Magnesium</keyword>
<keyword evidence="12 19" id="KW-1133">Transmembrane helix</keyword>
<dbReference type="NCBIfam" id="NF001279">
    <property type="entry name" value="PRK00235.2-1"/>
    <property type="match status" value="1"/>
</dbReference>
<reference evidence="20 21" key="1">
    <citation type="submission" date="2020-10" db="EMBL/GenBank/DDBJ databases">
        <title>Identification of Nocardia species via Next-generation sequencing and recognition of intraspecies genetic diversity.</title>
        <authorList>
            <person name="Li P."/>
            <person name="Li P."/>
            <person name="Lu B."/>
        </authorList>
    </citation>
    <scope>NUCLEOTIDE SEQUENCE [LARGE SCALE GENOMIC DNA]</scope>
    <source>
        <strain evidence="20 21">N-11</strain>
    </source>
</reference>
<organism evidence="20 21">
    <name type="scientific">Nocardia abscessus</name>
    <dbReference type="NCBI Taxonomy" id="120957"/>
    <lineage>
        <taxon>Bacteria</taxon>
        <taxon>Bacillati</taxon>
        <taxon>Actinomycetota</taxon>
        <taxon>Actinomycetes</taxon>
        <taxon>Mycobacteriales</taxon>
        <taxon>Nocardiaceae</taxon>
        <taxon>Nocardia</taxon>
    </lineage>
</organism>
<comment type="similarity">
    <text evidence="4 19">Belongs to the CobS family.</text>
</comment>
<evidence type="ECO:0000256" key="4">
    <source>
        <dbReference type="ARBA" id="ARBA00010561"/>
    </source>
</evidence>
<proteinExistence type="inferred from homology"/>
<evidence type="ECO:0000256" key="13">
    <source>
        <dbReference type="ARBA" id="ARBA00023136"/>
    </source>
</evidence>
<dbReference type="RefSeq" id="WP_195033345.1">
    <property type="nucleotide sequence ID" value="NZ_JADLRE010000009.1"/>
</dbReference>
<evidence type="ECO:0000256" key="12">
    <source>
        <dbReference type="ARBA" id="ARBA00022989"/>
    </source>
</evidence>
<evidence type="ECO:0000256" key="3">
    <source>
        <dbReference type="ARBA" id="ARBA00004663"/>
    </source>
</evidence>
<comment type="function">
    <text evidence="14 19">Joins adenosylcobinamide-GDP and alpha-ribazole to generate adenosylcobalamin (Ado-cobalamin). Also synthesizes adenosylcobalamin 5'-phosphate from adenosylcobinamide-GDP and alpha-ribazole 5'-phosphate.</text>
</comment>
<evidence type="ECO:0000256" key="7">
    <source>
        <dbReference type="ARBA" id="ARBA00022475"/>
    </source>
</evidence>
<comment type="caution">
    <text evidence="20">The sequence shown here is derived from an EMBL/GenBank/DDBJ whole genome shotgun (WGS) entry which is preliminary data.</text>
</comment>
<dbReference type="Proteomes" id="UP000807309">
    <property type="component" value="Unassembled WGS sequence"/>
</dbReference>
<evidence type="ECO:0000313" key="21">
    <source>
        <dbReference type="Proteomes" id="UP000807309"/>
    </source>
</evidence>
<dbReference type="PANTHER" id="PTHR34148:SF1">
    <property type="entry name" value="ADENOSYLCOBINAMIDE-GDP RIBAZOLETRANSFERASE"/>
    <property type="match status" value="1"/>
</dbReference>
<evidence type="ECO:0000256" key="16">
    <source>
        <dbReference type="ARBA" id="ARBA00032853"/>
    </source>
</evidence>
<protein>
    <recommendedName>
        <fullName evidence="6 19">Adenosylcobinamide-GDP ribazoletransferase</fullName>
        <ecNumber evidence="5 19">2.7.8.26</ecNumber>
    </recommendedName>
    <alternativeName>
        <fullName evidence="16 19">Cobalamin synthase</fullName>
    </alternativeName>
    <alternativeName>
        <fullName evidence="15 19">Cobalamin-5'-phosphate synthase</fullName>
    </alternativeName>
</protein>
<keyword evidence="8 19" id="KW-0169">Cobalamin biosynthesis</keyword>
<keyword evidence="10 19" id="KW-0812">Transmembrane</keyword>
<comment type="cofactor">
    <cofactor evidence="1 19">
        <name>Mg(2+)</name>
        <dbReference type="ChEBI" id="CHEBI:18420"/>
    </cofactor>
</comment>
<evidence type="ECO:0000256" key="17">
    <source>
        <dbReference type="ARBA" id="ARBA00048623"/>
    </source>
</evidence>
<feature type="transmembrane region" description="Helical" evidence="19">
    <location>
        <begin position="107"/>
        <end position="129"/>
    </location>
</feature>
<evidence type="ECO:0000256" key="2">
    <source>
        <dbReference type="ARBA" id="ARBA00004651"/>
    </source>
</evidence>
<evidence type="ECO:0000256" key="10">
    <source>
        <dbReference type="ARBA" id="ARBA00022692"/>
    </source>
</evidence>
<dbReference type="GO" id="GO:0051073">
    <property type="term" value="F:adenosylcobinamide-GDP ribazoletransferase activity"/>
    <property type="evidence" value="ECO:0007669"/>
    <property type="project" value="UniProtKB-EC"/>
</dbReference>
<evidence type="ECO:0000256" key="18">
    <source>
        <dbReference type="ARBA" id="ARBA00049504"/>
    </source>
</evidence>
<evidence type="ECO:0000256" key="5">
    <source>
        <dbReference type="ARBA" id="ARBA00013200"/>
    </source>
</evidence>